<evidence type="ECO:0000313" key="2">
    <source>
        <dbReference type="Proteomes" id="UP001055879"/>
    </source>
</evidence>
<accession>A0ACB9EDV4</accession>
<name>A0ACB9EDV4_ARCLA</name>
<evidence type="ECO:0000313" key="1">
    <source>
        <dbReference type="EMBL" id="KAI3756992.1"/>
    </source>
</evidence>
<gene>
    <name evidence="1" type="ORF">L6452_04525</name>
</gene>
<reference evidence="2" key="1">
    <citation type="journal article" date="2022" name="Mol. Ecol. Resour.">
        <title>The genomes of chicory, endive, great burdock and yacon provide insights into Asteraceae palaeo-polyploidization history and plant inulin production.</title>
        <authorList>
            <person name="Fan W."/>
            <person name="Wang S."/>
            <person name="Wang H."/>
            <person name="Wang A."/>
            <person name="Jiang F."/>
            <person name="Liu H."/>
            <person name="Zhao H."/>
            <person name="Xu D."/>
            <person name="Zhang Y."/>
        </authorList>
    </citation>
    <scope>NUCLEOTIDE SEQUENCE [LARGE SCALE GENOMIC DNA]</scope>
    <source>
        <strain evidence="2">cv. Niubang</strain>
    </source>
</reference>
<dbReference type="EMBL" id="CM042048">
    <property type="protein sequence ID" value="KAI3756992.1"/>
    <property type="molecule type" value="Genomic_DNA"/>
</dbReference>
<reference evidence="1 2" key="2">
    <citation type="journal article" date="2022" name="Mol. Ecol. Resour.">
        <title>The genomes of chicory, endive, great burdock and yacon provide insights into Asteraceae paleo-polyploidization history and plant inulin production.</title>
        <authorList>
            <person name="Fan W."/>
            <person name="Wang S."/>
            <person name="Wang H."/>
            <person name="Wang A."/>
            <person name="Jiang F."/>
            <person name="Liu H."/>
            <person name="Zhao H."/>
            <person name="Xu D."/>
            <person name="Zhang Y."/>
        </authorList>
    </citation>
    <scope>NUCLEOTIDE SEQUENCE [LARGE SCALE GENOMIC DNA]</scope>
    <source>
        <strain evidence="2">cv. Niubang</strain>
    </source>
</reference>
<dbReference type="Proteomes" id="UP001055879">
    <property type="component" value="Linkage Group LG02"/>
</dbReference>
<organism evidence="1 2">
    <name type="scientific">Arctium lappa</name>
    <name type="common">Greater burdock</name>
    <name type="synonym">Lappa major</name>
    <dbReference type="NCBI Taxonomy" id="4217"/>
    <lineage>
        <taxon>Eukaryota</taxon>
        <taxon>Viridiplantae</taxon>
        <taxon>Streptophyta</taxon>
        <taxon>Embryophyta</taxon>
        <taxon>Tracheophyta</taxon>
        <taxon>Spermatophyta</taxon>
        <taxon>Magnoliopsida</taxon>
        <taxon>eudicotyledons</taxon>
        <taxon>Gunneridae</taxon>
        <taxon>Pentapetalae</taxon>
        <taxon>asterids</taxon>
        <taxon>campanulids</taxon>
        <taxon>Asterales</taxon>
        <taxon>Asteraceae</taxon>
        <taxon>Carduoideae</taxon>
        <taxon>Cardueae</taxon>
        <taxon>Arctiinae</taxon>
        <taxon>Arctium</taxon>
    </lineage>
</organism>
<comment type="caution">
    <text evidence="1">The sequence shown here is derived from an EMBL/GenBank/DDBJ whole genome shotgun (WGS) entry which is preliminary data.</text>
</comment>
<sequence length="166" mass="18356">MSGEYSSEYTKTGRTHLPTITTFHLLDISAYLRRLLPTLSTPEKAYCMAANSQRRSIVSLGKRFVSQIQTSSARDPALILRRAVHVSVYDKNIDDQVRPTLVPDEAITRTDPEKYWAPHPKTGVFGPADEAATGSEPGATDASSGSVLEEKAFFRPQENLEKPVHP</sequence>
<protein>
    <submittedName>
        <fullName evidence="1">Uncharacterized protein</fullName>
    </submittedName>
</protein>
<proteinExistence type="predicted"/>
<keyword evidence="2" id="KW-1185">Reference proteome</keyword>